<dbReference type="InterPro" id="IPR045057">
    <property type="entry name" value="Gcn5-rel_NAT"/>
</dbReference>
<name>A0ABY7JM49_9FIRM</name>
<sequence>MENKNFIREENRVYLNDDNGNMIAEIDFPLEGENLVNINHTYVSSVLRGKGVAGQLMENAVDIIEKNGWNAKTSCSYAQSWRDKHPEKKDLFV</sequence>
<dbReference type="RefSeq" id="WP_269311120.1">
    <property type="nucleotide sequence ID" value="NZ_CP114052.1"/>
</dbReference>
<evidence type="ECO:0000313" key="2">
    <source>
        <dbReference type="EMBL" id="WAW14443.1"/>
    </source>
</evidence>
<dbReference type="PANTHER" id="PTHR31435:SF9">
    <property type="entry name" value="PROTEIN NATD1"/>
    <property type="match status" value="1"/>
</dbReference>
<accession>A0ABY7JM49</accession>
<protein>
    <submittedName>
        <fullName evidence="2">GNAT family N-acetyltransferase</fullName>
    </submittedName>
</protein>
<dbReference type="InterPro" id="IPR031165">
    <property type="entry name" value="GNAT_YJDJ"/>
</dbReference>
<proteinExistence type="predicted"/>
<gene>
    <name evidence="2" type="ORF">O0R46_07525</name>
</gene>
<dbReference type="PANTHER" id="PTHR31435">
    <property type="entry name" value="PROTEIN NATD1"/>
    <property type="match status" value="1"/>
</dbReference>
<reference evidence="2" key="1">
    <citation type="submission" date="2022-12" db="EMBL/GenBank/DDBJ databases">
        <title>Peptostreptococcus.</title>
        <authorList>
            <person name="Lee S.H."/>
        </authorList>
    </citation>
    <scope>NUCLEOTIDE SEQUENCE</scope>
    <source>
        <strain evidence="2">CBA3647</strain>
    </source>
</reference>
<dbReference type="Proteomes" id="UP001164187">
    <property type="component" value="Chromosome"/>
</dbReference>
<evidence type="ECO:0000313" key="3">
    <source>
        <dbReference type="Proteomes" id="UP001164187"/>
    </source>
</evidence>
<dbReference type="Pfam" id="PF14542">
    <property type="entry name" value="Acetyltransf_CG"/>
    <property type="match status" value="1"/>
</dbReference>
<dbReference type="EMBL" id="CP114052">
    <property type="protein sequence ID" value="WAW14443.1"/>
    <property type="molecule type" value="Genomic_DNA"/>
</dbReference>
<evidence type="ECO:0000259" key="1">
    <source>
        <dbReference type="PROSITE" id="PS51729"/>
    </source>
</evidence>
<dbReference type="SUPFAM" id="SSF55729">
    <property type="entry name" value="Acyl-CoA N-acyltransferases (Nat)"/>
    <property type="match status" value="1"/>
</dbReference>
<dbReference type="InterPro" id="IPR016181">
    <property type="entry name" value="Acyl_CoA_acyltransferase"/>
</dbReference>
<organism evidence="2 3">
    <name type="scientific">Peptostreptococcus equinus</name>
    <dbReference type="NCBI Taxonomy" id="3003601"/>
    <lineage>
        <taxon>Bacteria</taxon>
        <taxon>Bacillati</taxon>
        <taxon>Bacillota</taxon>
        <taxon>Clostridia</taxon>
        <taxon>Peptostreptococcales</taxon>
        <taxon>Peptostreptococcaceae</taxon>
        <taxon>Peptostreptococcus</taxon>
    </lineage>
</organism>
<dbReference type="Gene3D" id="3.40.630.30">
    <property type="match status" value="1"/>
</dbReference>
<keyword evidence="3" id="KW-1185">Reference proteome</keyword>
<dbReference type="PROSITE" id="PS51729">
    <property type="entry name" value="GNAT_YJDJ"/>
    <property type="match status" value="1"/>
</dbReference>
<feature type="domain" description="N-acetyltransferase" evidence="1">
    <location>
        <begin position="5"/>
        <end position="93"/>
    </location>
</feature>